<dbReference type="Pfam" id="PF01417">
    <property type="entry name" value="ENTH"/>
    <property type="match status" value="1"/>
</dbReference>
<dbReference type="GO" id="GO:0030125">
    <property type="term" value="C:clathrin vesicle coat"/>
    <property type="evidence" value="ECO:0007669"/>
    <property type="project" value="TreeGrafter"/>
</dbReference>
<reference evidence="2 3" key="1">
    <citation type="submission" date="2019-07" db="EMBL/GenBank/DDBJ databases">
        <authorList>
            <person name="Friedrich A."/>
            <person name="Schacherer J."/>
        </authorList>
    </citation>
    <scope>NUCLEOTIDE SEQUENCE [LARGE SCALE GENOMIC DNA]</scope>
</reference>
<evidence type="ECO:0000313" key="2">
    <source>
        <dbReference type="EMBL" id="VUG16871.1"/>
    </source>
</evidence>
<keyword evidence="3" id="KW-1185">Reference proteome</keyword>
<dbReference type="GO" id="GO:0005768">
    <property type="term" value="C:endosome"/>
    <property type="evidence" value="ECO:0007669"/>
    <property type="project" value="TreeGrafter"/>
</dbReference>
<dbReference type="EMBL" id="CABFWN010000001">
    <property type="protein sequence ID" value="VUG16871.1"/>
    <property type="molecule type" value="Genomic_DNA"/>
</dbReference>
<protein>
    <submittedName>
        <fullName evidence="2">DEBR0S1_27776g1_1</fullName>
    </submittedName>
</protein>
<dbReference type="SMART" id="SM00273">
    <property type="entry name" value="ENTH"/>
    <property type="match status" value="1"/>
</dbReference>
<dbReference type="CDD" id="cd03571">
    <property type="entry name" value="ENTH"/>
    <property type="match status" value="1"/>
</dbReference>
<dbReference type="GO" id="GO:0005886">
    <property type="term" value="C:plasma membrane"/>
    <property type="evidence" value="ECO:0007669"/>
    <property type="project" value="TreeGrafter"/>
</dbReference>
<dbReference type="PANTHER" id="PTHR12276">
    <property type="entry name" value="EPSIN/ENT-RELATED"/>
    <property type="match status" value="1"/>
</dbReference>
<dbReference type="Gene3D" id="1.25.40.90">
    <property type="match status" value="1"/>
</dbReference>
<dbReference type="GO" id="GO:0005543">
    <property type="term" value="F:phospholipid binding"/>
    <property type="evidence" value="ECO:0007669"/>
    <property type="project" value="TreeGrafter"/>
</dbReference>
<dbReference type="InterPro" id="IPR008942">
    <property type="entry name" value="ENTH_VHS"/>
</dbReference>
<dbReference type="PANTHER" id="PTHR12276:SF110">
    <property type="entry name" value="EPSIN-1-RELATED"/>
    <property type="match status" value="1"/>
</dbReference>
<organism evidence="2 3">
    <name type="scientific">Dekkera bruxellensis</name>
    <name type="common">Brettanomyces custersii</name>
    <dbReference type="NCBI Taxonomy" id="5007"/>
    <lineage>
        <taxon>Eukaryota</taxon>
        <taxon>Fungi</taxon>
        <taxon>Dikarya</taxon>
        <taxon>Ascomycota</taxon>
        <taxon>Saccharomycotina</taxon>
        <taxon>Pichiomycetes</taxon>
        <taxon>Pichiales</taxon>
        <taxon>Pichiaceae</taxon>
        <taxon>Brettanomyces</taxon>
    </lineage>
</organism>
<proteinExistence type="predicted"/>
<dbReference type="PROSITE" id="PS50942">
    <property type="entry name" value="ENTH"/>
    <property type="match status" value="1"/>
</dbReference>
<dbReference type="Proteomes" id="UP000478008">
    <property type="component" value="Unassembled WGS sequence"/>
</dbReference>
<evidence type="ECO:0000313" key="3">
    <source>
        <dbReference type="Proteomes" id="UP000478008"/>
    </source>
</evidence>
<dbReference type="GO" id="GO:0030276">
    <property type="term" value="F:clathrin binding"/>
    <property type="evidence" value="ECO:0007669"/>
    <property type="project" value="TreeGrafter"/>
</dbReference>
<accession>A0A7D9CVR4</accession>
<sequence length="259" mass="29725">MFGIKKGIRHLKNIPRISINKYSYCENLIKDATDGNNIGPTSLELNELSHLSFRPKCLLIISKRLAKRLESRNSVQVLKCLTVIYFLLQAGSGEFIKWANTQKYLVRSLLEYQANAKKNEKKLNLSSNIREKAREVSRLLDNKDILLAKREEFKHIRLSMKLPTPRSSLDAPPSQSLLSPNSISESGVFDKFYKRRARSLDINSRHDILQNIENAYGQNSENMSALSASHYPKFSRNLKRPELGNILEIDEDESTQKFT</sequence>
<evidence type="ECO:0000259" key="1">
    <source>
        <dbReference type="PROSITE" id="PS50942"/>
    </source>
</evidence>
<dbReference type="AlphaFoldDB" id="A0A7D9CVR4"/>
<name>A0A7D9CVR4_DEKBR</name>
<dbReference type="GO" id="GO:0007015">
    <property type="term" value="P:actin filament organization"/>
    <property type="evidence" value="ECO:0007669"/>
    <property type="project" value="TreeGrafter"/>
</dbReference>
<feature type="domain" description="ENTH" evidence="1">
    <location>
        <begin position="17"/>
        <end position="150"/>
    </location>
</feature>
<gene>
    <name evidence="2" type="ORF">DEBR0S1_27776G</name>
</gene>
<dbReference type="InterPro" id="IPR013809">
    <property type="entry name" value="ENTH"/>
</dbReference>
<dbReference type="GO" id="GO:0006897">
    <property type="term" value="P:endocytosis"/>
    <property type="evidence" value="ECO:0007669"/>
    <property type="project" value="TreeGrafter"/>
</dbReference>
<dbReference type="SUPFAM" id="SSF48464">
    <property type="entry name" value="ENTH/VHS domain"/>
    <property type="match status" value="1"/>
</dbReference>